<comment type="catalytic activity">
    <reaction evidence="9">
        <text>L-seryl-[protein] + ATP = O-phospho-L-seryl-[protein] + ADP + H(+)</text>
        <dbReference type="Rhea" id="RHEA:17989"/>
        <dbReference type="Rhea" id="RHEA-COMP:9863"/>
        <dbReference type="Rhea" id="RHEA-COMP:11604"/>
        <dbReference type="ChEBI" id="CHEBI:15378"/>
        <dbReference type="ChEBI" id="CHEBI:29999"/>
        <dbReference type="ChEBI" id="CHEBI:30616"/>
        <dbReference type="ChEBI" id="CHEBI:83421"/>
        <dbReference type="ChEBI" id="CHEBI:456216"/>
        <dbReference type="EC" id="2.7.11.1"/>
    </reaction>
</comment>
<dbReference type="VEuPathDB" id="FungiDB:DNF11_2255"/>
<dbReference type="AlphaFoldDB" id="A0A3G2S587"/>
<evidence type="ECO:0000256" key="4">
    <source>
        <dbReference type="ARBA" id="ARBA00022679"/>
    </source>
</evidence>
<dbReference type="OrthoDB" id="347657at2759"/>
<evidence type="ECO:0000259" key="11">
    <source>
        <dbReference type="PROSITE" id="PS50011"/>
    </source>
</evidence>
<dbReference type="STRING" id="425264.A0A3G2S587"/>
<sequence>MVMEQVSLAHLHTPGNDTLAHSNVPVAQADVPRASLATVHDTGPQASIKRSDGDLHTARTDSMSSISSANSTSSIEAVPFRAPPRGNVRNSQEMAPPVCVRVPAVHASLPWQASASGSDVPPISSPPPITPILDAEDSTPVTPMPHRSSESSKTESLVRPPPCVSPGPVAKHRKPPKYPSSRWMYRNGPGVSRRLPMLGPTVDDDTRRFMSRPSSRNSLGVLDAASQRSSGSYTHSKAHEPMAPPIVQVDEDARSLRSSSSVATLAPRQDQTSVEWYASQLRDMSPRSRTLHWLNNVRQHDGLPFEESPDRPRASDDARNLLFRHSNLSSSLTLTPRSPSPRMPASETSSLLMDTPPSRPMPLHASDMPNRSVSATPVTVASSQGAADSTRPTRRRTTSDFVFGEVLGEGSYSTVLKAWDVHDWPDAERHALAARANALSATAGQAGSLPQTEHMPKAYAVKVLDKVHILKEKKQKYVRVEKEALSLLVNTPGVVTLYHTFQDRESLYFVLELAENCELLHYVQKYGALDIDSATFYAAQLADAIDRIHRAGVVHRDIKPENVLLDKNMRVMVTDFGSARILVRPPDGPSDERAYSFVGTAEYVSPELLNDQVVGMPADWWAFGCVFYQIIAGHSPFRAINEYQTFQKILHRSFTYPPSFPADARTLIDALLCLDPQTRASAKDVKRHTMFHSIDFATLWMVQPPKIQPNQMQRSRVDGQQRVMEELDKLMNDLSFQREDSFASQEPSIATDDSSVTSSCDHSKKTVPPSRSASGSSRGRKSYAWNDILLPNEDVALASPMLLRRAANTGMFARKCKLVLTTRPRLLCLKETTRSPEVLVDIPLHPPGEATNDAPKSVPHLVRSDSRRSAQSQSRSQGAPSLKAPMQAITRTLGLRHKDDDPNDQTTSPDAAPTPDEASDVWPVHVDARGSRGFVVHTPVRQWQFEDPAGDASFWVQNILEVLQSRMT</sequence>
<dbReference type="EMBL" id="CP033151">
    <property type="protein sequence ID" value="AYO43205.1"/>
    <property type="molecule type" value="Genomic_DNA"/>
</dbReference>
<keyword evidence="7" id="KW-0067">ATP-binding</keyword>
<dbReference type="InterPro" id="IPR039046">
    <property type="entry name" value="PDPK1"/>
</dbReference>
<dbReference type="Gene3D" id="1.10.510.10">
    <property type="entry name" value="Transferase(Phosphotransferase) domain 1"/>
    <property type="match status" value="1"/>
</dbReference>
<feature type="region of interest" description="Disordered" evidence="10">
    <location>
        <begin position="38"/>
        <end position="81"/>
    </location>
</feature>
<feature type="region of interest" description="Disordered" evidence="10">
    <location>
        <begin position="840"/>
        <end position="920"/>
    </location>
</feature>
<dbReference type="InterPro" id="IPR008271">
    <property type="entry name" value="Ser/Thr_kinase_AS"/>
</dbReference>
<name>A0A3G2S587_MALR7</name>
<feature type="region of interest" description="Disordered" evidence="10">
    <location>
        <begin position="742"/>
        <end position="779"/>
    </location>
</feature>
<dbReference type="GO" id="GO:0004674">
    <property type="term" value="F:protein serine/threonine kinase activity"/>
    <property type="evidence" value="ECO:0007669"/>
    <property type="project" value="UniProtKB-KW"/>
</dbReference>
<evidence type="ECO:0000256" key="7">
    <source>
        <dbReference type="ARBA" id="ARBA00022840"/>
    </source>
</evidence>
<proteinExistence type="inferred from homology"/>
<evidence type="ECO:0000313" key="13">
    <source>
        <dbReference type="Proteomes" id="UP000269793"/>
    </source>
</evidence>
<feature type="domain" description="Protein kinase" evidence="11">
    <location>
        <begin position="401"/>
        <end position="691"/>
    </location>
</feature>
<dbReference type="SUPFAM" id="SSF56112">
    <property type="entry name" value="Protein kinase-like (PK-like)"/>
    <property type="match status" value="1"/>
</dbReference>
<keyword evidence="3" id="KW-0723">Serine/threonine-protein kinase</keyword>
<dbReference type="InterPro" id="IPR011993">
    <property type="entry name" value="PH-like_dom_sf"/>
</dbReference>
<dbReference type="EC" id="2.7.11.1" evidence="2"/>
<protein>
    <recommendedName>
        <fullName evidence="2">non-specific serine/threonine protein kinase</fullName>
        <ecNumber evidence="2">2.7.11.1</ecNumber>
    </recommendedName>
</protein>
<keyword evidence="4 12" id="KW-0808">Transferase</keyword>
<accession>A0A3G2S587</accession>
<feature type="compositionally biased region" description="Polar residues" evidence="10">
    <location>
        <begin position="226"/>
        <end position="235"/>
    </location>
</feature>
<evidence type="ECO:0000256" key="5">
    <source>
        <dbReference type="ARBA" id="ARBA00022741"/>
    </source>
</evidence>
<dbReference type="GO" id="GO:0005524">
    <property type="term" value="F:ATP binding"/>
    <property type="evidence" value="ECO:0007669"/>
    <property type="project" value="UniProtKB-KW"/>
</dbReference>
<evidence type="ECO:0000256" key="8">
    <source>
        <dbReference type="ARBA" id="ARBA00047899"/>
    </source>
</evidence>
<reference evidence="12 13" key="1">
    <citation type="submission" date="2018-10" db="EMBL/GenBank/DDBJ databases">
        <title>Complete genome sequence of Malassezia restricta CBS 7877.</title>
        <authorList>
            <person name="Morand S.C."/>
            <person name="Bertignac M."/>
            <person name="Iltis A."/>
            <person name="Kolder I."/>
            <person name="Pirovano W."/>
            <person name="Jourdain R."/>
            <person name="Clavaud C."/>
        </authorList>
    </citation>
    <scope>NUCLEOTIDE SEQUENCE [LARGE SCALE GENOMIC DNA]</scope>
    <source>
        <strain evidence="12 13">CBS 7877</strain>
    </source>
</reference>
<feature type="compositionally biased region" description="Polar residues" evidence="10">
    <location>
        <begin position="742"/>
        <end position="760"/>
    </location>
</feature>
<dbReference type="CDD" id="cd05581">
    <property type="entry name" value="STKc_PDK1"/>
    <property type="match status" value="1"/>
</dbReference>
<dbReference type="PANTHER" id="PTHR24356:SF163">
    <property type="entry name" value="3-PHOSPHOINOSITIDE-DEPENDENT PROTEIN KINASE 1-RELATED"/>
    <property type="match status" value="1"/>
</dbReference>
<evidence type="ECO:0000256" key="1">
    <source>
        <dbReference type="ARBA" id="ARBA00010006"/>
    </source>
</evidence>
<dbReference type="Gene3D" id="2.30.29.30">
    <property type="entry name" value="Pleckstrin-homology domain (PH domain)/Phosphotyrosine-binding domain (PTB)"/>
    <property type="match status" value="1"/>
</dbReference>
<dbReference type="Gene3D" id="3.30.200.20">
    <property type="entry name" value="Phosphorylase Kinase, domain 1"/>
    <property type="match status" value="1"/>
</dbReference>
<dbReference type="SUPFAM" id="SSF50729">
    <property type="entry name" value="PH domain-like"/>
    <property type="match status" value="1"/>
</dbReference>
<dbReference type="GO" id="GO:0106310">
    <property type="term" value="F:protein serine kinase activity"/>
    <property type="evidence" value="ECO:0007669"/>
    <property type="project" value="RHEA"/>
</dbReference>
<dbReference type="PANTHER" id="PTHR24356">
    <property type="entry name" value="SERINE/THREONINE-PROTEIN KINASE"/>
    <property type="match status" value="1"/>
</dbReference>
<keyword evidence="5" id="KW-0547">Nucleotide-binding</keyword>
<dbReference type="PROSITE" id="PS50011">
    <property type="entry name" value="PROTEIN_KINASE_DOM"/>
    <property type="match status" value="1"/>
</dbReference>
<keyword evidence="13" id="KW-1185">Reference proteome</keyword>
<gene>
    <name evidence="12" type="primary">ksg1</name>
    <name evidence="12" type="ORF">DNF11_2255</name>
</gene>
<comment type="similarity">
    <text evidence="1">Belongs to the protein kinase superfamily. AGC Ser/Thr protein kinase family. PDPK1 subfamily.</text>
</comment>
<feature type="compositionally biased region" description="Low complexity" evidence="10">
    <location>
        <begin position="62"/>
        <end position="74"/>
    </location>
</feature>
<evidence type="ECO:0000256" key="9">
    <source>
        <dbReference type="ARBA" id="ARBA00048679"/>
    </source>
</evidence>
<dbReference type="SMART" id="SM00220">
    <property type="entry name" value="S_TKc"/>
    <property type="match status" value="1"/>
</dbReference>
<dbReference type="InterPro" id="IPR050236">
    <property type="entry name" value="Ser_Thr_kinase_AGC"/>
</dbReference>
<organism evidence="12 13">
    <name type="scientific">Malassezia restricta (strain ATCC 96810 / NBRC 103918 / CBS 7877)</name>
    <name type="common">Seborrheic dermatitis infection agent</name>
    <dbReference type="NCBI Taxonomy" id="425264"/>
    <lineage>
        <taxon>Eukaryota</taxon>
        <taxon>Fungi</taxon>
        <taxon>Dikarya</taxon>
        <taxon>Basidiomycota</taxon>
        <taxon>Ustilaginomycotina</taxon>
        <taxon>Malasseziomycetes</taxon>
        <taxon>Malasseziales</taxon>
        <taxon>Malasseziaceae</taxon>
        <taxon>Malassezia</taxon>
    </lineage>
</organism>
<evidence type="ECO:0000256" key="6">
    <source>
        <dbReference type="ARBA" id="ARBA00022777"/>
    </source>
</evidence>
<feature type="compositionally biased region" description="Basic and acidic residues" evidence="10">
    <location>
        <begin position="49"/>
        <end position="59"/>
    </location>
</feature>
<dbReference type="InterPro" id="IPR011009">
    <property type="entry name" value="Kinase-like_dom_sf"/>
</dbReference>
<dbReference type="Pfam" id="PF00069">
    <property type="entry name" value="Pkinase"/>
    <property type="match status" value="1"/>
</dbReference>
<comment type="catalytic activity">
    <reaction evidence="8">
        <text>L-threonyl-[protein] + ATP = O-phospho-L-threonyl-[protein] + ADP + H(+)</text>
        <dbReference type="Rhea" id="RHEA:46608"/>
        <dbReference type="Rhea" id="RHEA-COMP:11060"/>
        <dbReference type="Rhea" id="RHEA-COMP:11605"/>
        <dbReference type="ChEBI" id="CHEBI:15378"/>
        <dbReference type="ChEBI" id="CHEBI:30013"/>
        <dbReference type="ChEBI" id="CHEBI:30616"/>
        <dbReference type="ChEBI" id="CHEBI:61977"/>
        <dbReference type="ChEBI" id="CHEBI:456216"/>
        <dbReference type="EC" id="2.7.11.1"/>
    </reaction>
</comment>
<feature type="region of interest" description="Disordered" evidence="10">
    <location>
        <begin position="113"/>
        <end position="239"/>
    </location>
</feature>
<evidence type="ECO:0000256" key="10">
    <source>
        <dbReference type="SAM" id="MobiDB-lite"/>
    </source>
</evidence>
<evidence type="ECO:0000313" key="12">
    <source>
        <dbReference type="EMBL" id="AYO43205.1"/>
    </source>
</evidence>
<evidence type="ECO:0000256" key="2">
    <source>
        <dbReference type="ARBA" id="ARBA00012513"/>
    </source>
</evidence>
<dbReference type="GO" id="GO:0035556">
    <property type="term" value="P:intracellular signal transduction"/>
    <property type="evidence" value="ECO:0007669"/>
    <property type="project" value="TreeGrafter"/>
</dbReference>
<dbReference type="Proteomes" id="UP000269793">
    <property type="component" value="Chromosome IV"/>
</dbReference>
<feature type="region of interest" description="Disordered" evidence="10">
    <location>
        <begin position="329"/>
        <end position="372"/>
    </location>
</feature>
<dbReference type="InterPro" id="IPR000719">
    <property type="entry name" value="Prot_kinase_dom"/>
</dbReference>
<keyword evidence="6 12" id="KW-0418">Kinase</keyword>
<dbReference type="PROSITE" id="PS00108">
    <property type="entry name" value="PROTEIN_KINASE_ST"/>
    <property type="match status" value="1"/>
</dbReference>
<evidence type="ECO:0000256" key="3">
    <source>
        <dbReference type="ARBA" id="ARBA00022527"/>
    </source>
</evidence>